<organism evidence="2 3">
    <name type="scientific">Ascodesmis nigricans</name>
    <dbReference type="NCBI Taxonomy" id="341454"/>
    <lineage>
        <taxon>Eukaryota</taxon>
        <taxon>Fungi</taxon>
        <taxon>Dikarya</taxon>
        <taxon>Ascomycota</taxon>
        <taxon>Pezizomycotina</taxon>
        <taxon>Pezizomycetes</taxon>
        <taxon>Pezizales</taxon>
        <taxon>Ascodesmidaceae</taxon>
        <taxon>Ascodesmis</taxon>
    </lineage>
</organism>
<dbReference type="InParanoid" id="A0A4S2N6J7"/>
<feature type="compositionally biased region" description="Pro residues" evidence="1">
    <location>
        <begin position="65"/>
        <end position="77"/>
    </location>
</feature>
<evidence type="ECO:0000256" key="1">
    <source>
        <dbReference type="SAM" id="MobiDB-lite"/>
    </source>
</evidence>
<protein>
    <submittedName>
        <fullName evidence="2">Uncharacterized protein</fullName>
    </submittedName>
</protein>
<feature type="region of interest" description="Disordered" evidence="1">
    <location>
        <begin position="48"/>
        <end position="81"/>
    </location>
</feature>
<sequence length="876" mass="97085">MPPVRRPRAQGRFTSSFAAYAPEYVDRTSEPPIPPPSSQFFQNFQTFQAPESDDGFNPAWAQAPQPIPSPSPTPTPRPSLTFSPKPTTFDFTPKPATPEIKKISTSPVNAITPPPCKVESVSKENGIDAVQLAVMAPLVMLWGVKTAVCSAGASLWCGILNVKDRLRNGSAPEPVKKSRSNRYDPISRSSRKTPKKKKGEASMLSLPPHMVGATPNVVRQARGEKLRGQKGPQTPSAEEAKRWKLFHATPMVKQPRALEFETPLKPGSFNDPPATPFPNTPGTIVPSSAYGNDKRRQAKSIEFSKNIQRKQFNEWLSVLHHYGIRVSKLRPLLLKQFKLPTASIMAMVKANDDSLQVLAKCLTDPGFTHFLRLTMPSVTYPEPKEFKKTSGGISLESYIQQADGCCKACRGFSWAGKVEVRSIAQGAQIPVKSMHKSVVPYTEEETLEFKKGKYEMLYRRWCQESRYDWIFEDPDLSKKDKGKYEWTIPGDDPRLRHTAINSLQRRLDKTGTKLYTTDAYEHRQKLIRDLTKQDIAAHLLIQAIRKENKAIAKLYEQANLERKRRQVSEQMCIRQVKVIVEKPEKPKQTAPIPTPKELSLELPTPPTEPIQPAPATKPSLFSNPPKLFPTVPSLAPVPEKPQPAFNFSPAKASRPRKRGMEEEDRVDEPISNPNKRQKGPSFTLPSSKGVDTAEVPQSVRPSKRVKFSSTHQGPTVPQNLASPTKSILKSRAPPAVRADLFSPISKNAGVGFNDSTDSLPSVGERPVPFGGPKDSIFNPAHPSNDILFGGPKLDFRLNNGAGEAQKMNPPVKTFKFELPAAFNPKIIGMYEKGVDDSQLFWDRIGQESGGFDPGASMFGTSPKTRASGILDSEEGM</sequence>
<gene>
    <name evidence="2" type="ORF">EX30DRAFT_392135</name>
</gene>
<proteinExistence type="predicted"/>
<keyword evidence="3" id="KW-1185">Reference proteome</keyword>
<dbReference type="AlphaFoldDB" id="A0A4S2N6J7"/>
<dbReference type="OrthoDB" id="5343553at2759"/>
<name>A0A4S2N6J7_9PEZI</name>
<accession>A0A4S2N6J7</accession>
<reference evidence="2 3" key="1">
    <citation type="submission" date="2019-04" db="EMBL/GenBank/DDBJ databases">
        <title>Comparative genomics and transcriptomics to analyze fruiting body development in filamentous ascomycetes.</title>
        <authorList>
            <consortium name="DOE Joint Genome Institute"/>
            <person name="Lutkenhaus R."/>
            <person name="Traeger S."/>
            <person name="Breuer J."/>
            <person name="Kuo A."/>
            <person name="Lipzen A."/>
            <person name="Pangilinan J."/>
            <person name="Dilworth D."/>
            <person name="Sandor L."/>
            <person name="Poggeler S."/>
            <person name="Barry K."/>
            <person name="Grigoriev I.V."/>
            <person name="Nowrousian M."/>
        </authorList>
    </citation>
    <scope>NUCLEOTIDE SEQUENCE [LARGE SCALE GENOMIC DNA]</scope>
    <source>
        <strain evidence="2 3">CBS 389.68</strain>
    </source>
</reference>
<feature type="region of interest" description="Disordered" evidence="1">
    <location>
        <begin position="167"/>
        <end position="214"/>
    </location>
</feature>
<feature type="compositionally biased region" description="Basic residues" evidence="1">
    <location>
        <begin position="189"/>
        <end position="198"/>
    </location>
</feature>
<evidence type="ECO:0000313" key="3">
    <source>
        <dbReference type="Proteomes" id="UP000298138"/>
    </source>
</evidence>
<feature type="region of interest" description="Disordered" evidence="1">
    <location>
        <begin position="851"/>
        <end position="876"/>
    </location>
</feature>
<feature type="compositionally biased region" description="Pro residues" evidence="1">
    <location>
        <begin position="603"/>
        <end position="612"/>
    </location>
</feature>
<evidence type="ECO:0000313" key="2">
    <source>
        <dbReference type="EMBL" id="TGZ84714.1"/>
    </source>
</evidence>
<feature type="region of interest" description="Disordered" evidence="1">
    <location>
        <begin position="584"/>
        <end position="721"/>
    </location>
</feature>
<feature type="compositionally biased region" description="Polar residues" evidence="1">
    <location>
        <begin position="707"/>
        <end position="721"/>
    </location>
</feature>
<dbReference type="EMBL" id="ML220112">
    <property type="protein sequence ID" value="TGZ84714.1"/>
    <property type="molecule type" value="Genomic_DNA"/>
</dbReference>
<dbReference type="Proteomes" id="UP000298138">
    <property type="component" value="Unassembled WGS sequence"/>
</dbReference>